<feature type="domain" description="NrS-1 polymerase-like HBD" evidence="1">
    <location>
        <begin position="235"/>
        <end position="295"/>
    </location>
</feature>
<dbReference type="InterPro" id="IPR054468">
    <property type="entry name" value="NrSPol-like_HBD"/>
</dbReference>
<reference evidence="2 3" key="1">
    <citation type="submission" date="2020-01" db="EMBL/GenBank/DDBJ databases">
        <title>Complete and circular genome sequences of six lactobacillus isolates from horses.</title>
        <authorList>
            <person name="Hassan H.M."/>
        </authorList>
    </citation>
    <scope>NUCLEOTIDE SEQUENCE [LARGE SCALE GENOMIC DNA]</scope>
    <source>
        <strain evidence="2 3">1A</strain>
    </source>
</reference>
<dbReference type="EMBL" id="CP047418">
    <property type="protein sequence ID" value="QLL77470.1"/>
    <property type="molecule type" value="Genomic_DNA"/>
</dbReference>
<dbReference type="KEGG" id="lsw:GTO87_01845"/>
<organism evidence="2 3">
    <name type="scientific">Ligilactobacillus saerimneri</name>
    <dbReference type="NCBI Taxonomy" id="228229"/>
    <lineage>
        <taxon>Bacteria</taxon>
        <taxon>Bacillati</taxon>
        <taxon>Bacillota</taxon>
        <taxon>Bacilli</taxon>
        <taxon>Lactobacillales</taxon>
        <taxon>Lactobacillaceae</taxon>
        <taxon>Ligilactobacillus</taxon>
    </lineage>
</organism>
<dbReference type="RefSeq" id="WP_180849322.1">
    <property type="nucleotide sequence ID" value="NZ_CP047418.1"/>
</dbReference>
<gene>
    <name evidence="2" type="ORF">GTO87_01845</name>
</gene>
<dbReference type="AlphaFoldDB" id="A0A7H9EID3"/>
<proteinExistence type="predicted"/>
<evidence type="ECO:0000259" key="1">
    <source>
        <dbReference type="Pfam" id="PF22763"/>
    </source>
</evidence>
<accession>A0A7H9EID3</accession>
<evidence type="ECO:0000313" key="2">
    <source>
        <dbReference type="EMBL" id="QLL77470.1"/>
    </source>
</evidence>
<sequence length="300" mass="34095">MTIPAEMMEAKRWILYRLDGNGHKAQKLPYSVASILKNRNHPEPVNPLDSSGWASYTTVYDLLKTTRYPEQWGLGFVLGDGYCCLDIDEIQGGISADNPEIDRAMYFTNQTYTEVSQSGTGIHCFFKVDDEIPPHSTKNGRYELYSKERFIAVTGNKLAGDQLAYLTSDEFSELIGVYSFYPKQRPRHPTHGGKDEPALISDEQVLKDMFGSANGSIAYNLFKHGNHPNHPEYSHSELDLSLCNFLAFYSYKNPAQMDRLFRQSALYRDKWDDRRAQTTYGEMTIQAGINSANDRPKPSD</sequence>
<protein>
    <recommendedName>
        <fullName evidence="1">NrS-1 polymerase-like HBD domain-containing protein</fullName>
    </recommendedName>
</protein>
<dbReference type="Pfam" id="PF22763">
    <property type="entry name" value="NrS1-1_pol-like_HBD"/>
    <property type="match status" value="1"/>
</dbReference>
<evidence type="ECO:0000313" key="3">
    <source>
        <dbReference type="Proteomes" id="UP000510886"/>
    </source>
</evidence>
<dbReference type="Proteomes" id="UP000510886">
    <property type="component" value="Chromosome"/>
</dbReference>
<name>A0A7H9EID3_9LACO</name>